<dbReference type="GO" id="GO:0016787">
    <property type="term" value="F:hydrolase activity"/>
    <property type="evidence" value="ECO:0007669"/>
    <property type="project" value="UniProtKB-KW"/>
</dbReference>
<comment type="caution">
    <text evidence="2">The sequence shown here is derived from an EMBL/GenBank/DDBJ whole genome shotgun (WGS) entry which is preliminary data.</text>
</comment>
<evidence type="ECO:0000313" key="2">
    <source>
        <dbReference type="EMBL" id="MBV7255325.1"/>
    </source>
</evidence>
<dbReference type="PANTHER" id="PTHR43194">
    <property type="entry name" value="HYDROLASE ALPHA/BETA FOLD FAMILY"/>
    <property type="match status" value="1"/>
</dbReference>
<dbReference type="InterPro" id="IPR050228">
    <property type="entry name" value="Carboxylesterase_BioH"/>
</dbReference>
<evidence type="ECO:0000259" key="1">
    <source>
        <dbReference type="Pfam" id="PF12697"/>
    </source>
</evidence>
<reference evidence="2 3" key="1">
    <citation type="submission" date="2021-04" db="EMBL/GenBank/DDBJ databases">
        <authorList>
            <person name="Pira H."/>
            <person name="Risdian C."/>
            <person name="Wink J."/>
        </authorList>
    </citation>
    <scope>NUCLEOTIDE SEQUENCE [LARGE SCALE GENOMIC DNA]</scope>
    <source>
        <strain evidence="2 3">WHA3</strain>
    </source>
</reference>
<dbReference type="Pfam" id="PF12697">
    <property type="entry name" value="Abhydrolase_6"/>
    <property type="match status" value="1"/>
</dbReference>
<dbReference type="Proteomes" id="UP000722336">
    <property type="component" value="Unassembled WGS sequence"/>
</dbReference>
<proteinExistence type="predicted"/>
<accession>A0ABS6SAH5</accession>
<keyword evidence="2" id="KW-0378">Hydrolase</keyword>
<dbReference type="PANTHER" id="PTHR43194:SF2">
    <property type="entry name" value="PEROXISOMAL MEMBRANE PROTEIN LPX1"/>
    <property type="match status" value="1"/>
</dbReference>
<evidence type="ECO:0000313" key="3">
    <source>
        <dbReference type="Proteomes" id="UP000722336"/>
    </source>
</evidence>
<keyword evidence="3" id="KW-1185">Reference proteome</keyword>
<organism evidence="2 3">
    <name type="scientific">Pacificimonas pallii</name>
    <dbReference type="NCBI Taxonomy" id="2827236"/>
    <lineage>
        <taxon>Bacteria</taxon>
        <taxon>Pseudomonadati</taxon>
        <taxon>Pseudomonadota</taxon>
        <taxon>Alphaproteobacteria</taxon>
        <taxon>Sphingomonadales</taxon>
        <taxon>Sphingosinicellaceae</taxon>
        <taxon>Pacificimonas</taxon>
    </lineage>
</organism>
<name>A0ABS6SAH5_9SPHN</name>
<feature type="domain" description="AB hydrolase-1" evidence="1">
    <location>
        <begin position="31"/>
        <end position="261"/>
    </location>
</feature>
<protein>
    <submittedName>
        <fullName evidence="2">Alpha/beta hydrolase</fullName>
    </submittedName>
</protein>
<dbReference type="RefSeq" id="WP_218443614.1">
    <property type="nucleotide sequence ID" value="NZ_JAGSPA010000001.1"/>
</dbReference>
<dbReference type="InterPro" id="IPR000073">
    <property type="entry name" value="AB_hydrolase_1"/>
</dbReference>
<gene>
    <name evidence="2" type="ORF">KCG44_00855</name>
</gene>
<dbReference type="EMBL" id="JAGSPA010000001">
    <property type="protein sequence ID" value="MBV7255325.1"/>
    <property type="molecule type" value="Genomic_DNA"/>
</dbReference>
<sequence length="273" mass="29769">MISPDDALLAETTDGVRIHSQTWAGGDNGHFLFVPGLGADSSQFAADAQHFADLGYSSTIISMRGHGLSTAPTPLTRKTLTVEKMAQDLGHLIDCCADKSVHVVGNSLGGLVALHAAHDRPDKIVSLAIFGTTLHLNFPPGIAFAQYVIGRTMGVERLAGIVAKNATRQDRARDVLLRMYRAVDLGVTYRIQQNIRKYDYREIAADLAVPVMLLRGEHDKDINRNLASTLALWANNDQFEVKELADAGHFANLDQPDAFRKALAEFVRRVPTG</sequence>